<dbReference type="GO" id="GO:0016020">
    <property type="term" value="C:membrane"/>
    <property type="evidence" value="ECO:0007669"/>
    <property type="project" value="UniProtKB-SubCell"/>
</dbReference>
<dbReference type="EMBL" id="JBHFFA010000006">
    <property type="protein sequence ID" value="KAL2623577.1"/>
    <property type="molecule type" value="Genomic_DNA"/>
</dbReference>
<sequence>MIQGADSCNQDEDKYRMHWPKMMDLHHCSCGRKANITTTNGERIITAVVLSGSLFLLIYTVGRRRLEQPAPKPESARETRPMGKPTKGSEDHSKRYFSHNYEKSYPRVSSISEAVETPKSSPSNSNERTGTSNGRYGTEDVYEETSSEISDAETVNPYIFSSIDAALRYDLENKSKKLKAPLVSEAEQSFLEHLGRRSSQDIPNNDARGTSIGDLSSIEKSIKGQKQEPQKNDTAGSSTSVHDSPERVFYTSWKIYLWRVIPVAVTATFDREPHVTPSCDDCEHRILTFTNLVNWRCWGSGTNFQTAFREKTMAAVCHIQSKCKALVPLIALLLGTRFKLEGQGHRVFPTILVISVGFMLIAYKVEEVESWSFTELSLGPFVSAFRLVGTQNLLQSREIVDPWSSLRQTEFFNTPERSLLTWAHITVGALLETSVTLAELVVIYHTSANTMIVLSMMKEVTLLTVDQIRRDDYTRLNAIGSGVFSYVWLRYRKIMKRVGFQDKDQLQISERQIQKSSYLKSAKQAAELLFNLIEDLSEVEQSQLIDLYPWIECGVSISPELGTLVSQISEMLLRAQLSLEGPPQFSSKSRTKVD</sequence>
<comment type="caution">
    <text evidence="7">The sequence shown here is derived from an EMBL/GenBank/DDBJ whole genome shotgun (WGS) entry which is preliminary data.</text>
</comment>
<evidence type="ECO:0000313" key="7">
    <source>
        <dbReference type="EMBL" id="KAL2623577.1"/>
    </source>
</evidence>
<proteinExistence type="predicted"/>
<evidence type="ECO:0000256" key="5">
    <source>
        <dbReference type="SAM" id="MobiDB-lite"/>
    </source>
</evidence>
<feature type="compositionally biased region" description="Polar residues" evidence="5">
    <location>
        <begin position="232"/>
        <end position="242"/>
    </location>
</feature>
<evidence type="ECO:0000256" key="3">
    <source>
        <dbReference type="ARBA" id="ARBA00022989"/>
    </source>
</evidence>
<evidence type="ECO:0000256" key="2">
    <source>
        <dbReference type="ARBA" id="ARBA00022692"/>
    </source>
</evidence>
<feature type="compositionally biased region" description="Basic and acidic residues" evidence="5">
    <location>
        <begin position="220"/>
        <end position="231"/>
    </location>
</feature>
<evidence type="ECO:0000256" key="6">
    <source>
        <dbReference type="SAM" id="Phobius"/>
    </source>
</evidence>
<evidence type="ECO:0000256" key="1">
    <source>
        <dbReference type="ARBA" id="ARBA00004141"/>
    </source>
</evidence>
<feature type="region of interest" description="Disordered" evidence="5">
    <location>
        <begin position="194"/>
        <end position="243"/>
    </location>
</feature>
<evidence type="ECO:0000313" key="8">
    <source>
        <dbReference type="Proteomes" id="UP001605036"/>
    </source>
</evidence>
<comment type="subcellular location">
    <subcellularLocation>
        <location evidence="1">Membrane</location>
        <topology evidence="1">Multi-pass membrane protein</topology>
    </subcellularLocation>
</comment>
<organism evidence="7 8">
    <name type="scientific">Riccia fluitans</name>
    <dbReference type="NCBI Taxonomy" id="41844"/>
    <lineage>
        <taxon>Eukaryota</taxon>
        <taxon>Viridiplantae</taxon>
        <taxon>Streptophyta</taxon>
        <taxon>Embryophyta</taxon>
        <taxon>Marchantiophyta</taxon>
        <taxon>Marchantiopsida</taxon>
        <taxon>Marchantiidae</taxon>
        <taxon>Marchantiales</taxon>
        <taxon>Ricciaceae</taxon>
        <taxon>Riccia</taxon>
    </lineage>
</organism>
<keyword evidence="3 6" id="KW-1133">Transmembrane helix</keyword>
<feature type="transmembrane region" description="Helical" evidence="6">
    <location>
        <begin position="44"/>
        <end position="62"/>
    </location>
</feature>
<reference evidence="7 8" key="1">
    <citation type="submission" date="2024-09" db="EMBL/GenBank/DDBJ databases">
        <title>Chromosome-scale assembly of Riccia fluitans.</title>
        <authorList>
            <person name="Paukszto L."/>
            <person name="Sawicki J."/>
            <person name="Karawczyk K."/>
            <person name="Piernik-Szablinska J."/>
            <person name="Szczecinska M."/>
            <person name="Mazdziarz M."/>
        </authorList>
    </citation>
    <scope>NUCLEOTIDE SEQUENCE [LARGE SCALE GENOMIC DNA]</scope>
    <source>
        <strain evidence="7">Rf_01</strain>
        <tissue evidence="7">Aerial parts of the thallus</tissue>
    </source>
</reference>
<dbReference type="PANTHER" id="PTHR11132">
    <property type="entry name" value="SOLUTE CARRIER FAMILY 35"/>
    <property type="match status" value="1"/>
</dbReference>
<name>A0ABD1Y9Z4_9MARC</name>
<gene>
    <name evidence="7" type="ORF">R1flu_003782</name>
</gene>
<keyword evidence="8" id="KW-1185">Reference proteome</keyword>
<keyword evidence="2 6" id="KW-0812">Transmembrane</keyword>
<feature type="compositionally biased region" description="Polar residues" evidence="5">
    <location>
        <begin position="107"/>
        <end position="135"/>
    </location>
</feature>
<dbReference type="AlphaFoldDB" id="A0ABD1Y9Z4"/>
<keyword evidence="4 6" id="KW-0472">Membrane</keyword>
<protein>
    <submittedName>
        <fullName evidence="7">Uncharacterized protein</fullName>
    </submittedName>
</protein>
<feature type="region of interest" description="Disordered" evidence="5">
    <location>
        <begin position="67"/>
        <end position="150"/>
    </location>
</feature>
<dbReference type="InterPro" id="IPR050186">
    <property type="entry name" value="TPT_transporter"/>
</dbReference>
<accession>A0ABD1Y9Z4</accession>
<feature type="compositionally biased region" description="Basic and acidic residues" evidence="5">
    <location>
        <begin position="74"/>
        <end position="105"/>
    </location>
</feature>
<dbReference type="Proteomes" id="UP001605036">
    <property type="component" value="Unassembled WGS sequence"/>
</dbReference>
<evidence type="ECO:0000256" key="4">
    <source>
        <dbReference type="ARBA" id="ARBA00023136"/>
    </source>
</evidence>